<evidence type="ECO:0000256" key="1">
    <source>
        <dbReference type="SAM" id="MobiDB-lite"/>
    </source>
</evidence>
<keyword evidence="3" id="KW-1185">Reference proteome</keyword>
<reference evidence="2" key="1">
    <citation type="journal article" date="2023" name="PLoS Negl. Trop. Dis.">
        <title>A genome sequence for Biomphalaria pfeifferi, the major vector snail for the human-infecting parasite Schistosoma mansoni.</title>
        <authorList>
            <person name="Bu L."/>
            <person name="Lu L."/>
            <person name="Laidemitt M.R."/>
            <person name="Zhang S.M."/>
            <person name="Mutuku M."/>
            <person name="Mkoji G."/>
            <person name="Steinauer M."/>
            <person name="Loker E.S."/>
        </authorList>
    </citation>
    <scope>NUCLEOTIDE SEQUENCE</scope>
    <source>
        <strain evidence="2">KasaAsao</strain>
    </source>
</reference>
<reference evidence="2" key="2">
    <citation type="submission" date="2023-04" db="EMBL/GenBank/DDBJ databases">
        <authorList>
            <person name="Bu L."/>
            <person name="Lu L."/>
            <person name="Laidemitt M.R."/>
            <person name="Zhang S.M."/>
            <person name="Mutuku M."/>
            <person name="Mkoji G."/>
            <person name="Steinauer M."/>
            <person name="Loker E.S."/>
        </authorList>
    </citation>
    <scope>NUCLEOTIDE SEQUENCE</scope>
    <source>
        <strain evidence="2">KasaAsao</strain>
        <tissue evidence="2">Whole Snail</tissue>
    </source>
</reference>
<evidence type="ECO:0000313" key="3">
    <source>
        <dbReference type="Proteomes" id="UP001233172"/>
    </source>
</evidence>
<dbReference type="AlphaFoldDB" id="A0AAD8C6Y8"/>
<evidence type="ECO:0000313" key="2">
    <source>
        <dbReference type="EMBL" id="KAK0067531.1"/>
    </source>
</evidence>
<name>A0AAD8C6Y8_BIOPF</name>
<gene>
    <name evidence="2" type="ORF">Bpfe_003038</name>
</gene>
<dbReference type="EMBL" id="JASAOG010000007">
    <property type="protein sequence ID" value="KAK0067531.1"/>
    <property type="molecule type" value="Genomic_DNA"/>
</dbReference>
<accession>A0AAD8C6Y8</accession>
<feature type="region of interest" description="Disordered" evidence="1">
    <location>
        <begin position="68"/>
        <end position="91"/>
    </location>
</feature>
<proteinExistence type="predicted"/>
<sequence length="91" mass="10123">MLTSQQGQELRRAGEAEVKNICLPSNQRNDSSLFHSETVNSISIKRTSDSSLAVQDQIRSIEQIVLTNRKHKSQGERIESGGVKGDNSQRN</sequence>
<protein>
    <submittedName>
        <fullName evidence="2">Uncharacterized protein</fullName>
    </submittedName>
</protein>
<dbReference type="Proteomes" id="UP001233172">
    <property type="component" value="Unassembled WGS sequence"/>
</dbReference>
<comment type="caution">
    <text evidence="2">The sequence shown here is derived from an EMBL/GenBank/DDBJ whole genome shotgun (WGS) entry which is preliminary data.</text>
</comment>
<organism evidence="2 3">
    <name type="scientific">Biomphalaria pfeifferi</name>
    <name type="common">Bloodfluke planorb</name>
    <name type="synonym">Freshwater snail</name>
    <dbReference type="NCBI Taxonomy" id="112525"/>
    <lineage>
        <taxon>Eukaryota</taxon>
        <taxon>Metazoa</taxon>
        <taxon>Spiralia</taxon>
        <taxon>Lophotrochozoa</taxon>
        <taxon>Mollusca</taxon>
        <taxon>Gastropoda</taxon>
        <taxon>Heterobranchia</taxon>
        <taxon>Euthyneura</taxon>
        <taxon>Panpulmonata</taxon>
        <taxon>Hygrophila</taxon>
        <taxon>Lymnaeoidea</taxon>
        <taxon>Planorbidae</taxon>
        <taxon>Biomphalaria</taxon>
    </lineage>
</organism>